<sequence length="463" mass="50032">MAHWRVLAAVGSIMWGVYFIYDIPASLSIPLSQHLSLSDHQLAYLVSLLYTVYAAPNTVLPFFSGAAVQRFGERTLLLIIMSSIILGQLLFAVAVQTKFQLGMIAGRALIGLGGEVVGVLGCEIITRWFQDKRLSLALAINLGTGRLGSVANTILIPRLIEPYGIVSVTWIATVLSLGISTIGLVLLLTIPDPTPDRPLPINDTTNTNTNPRPSIIPSIRHFHPVYWHLALICLLGYGCLNTFTNSAQRFLATAFYNNNQRTAGEALSILFILSGILVPPFGFLLDWFSSRGYPRALFASNILLIIAHAIFLTRALPTPVFSLVILGAADALLNVSLWAGVARCLILARRAPSPPCLSTRTPLLNTIPQDHGRSYNFISSYSRPTAKPEEDDEEEESPEAIRTLGLGIMASLMNISTVLVPIPLAVIENAAGFEGVEGVFLVLGVLGALVSGALWVWWPGGDG</sequence>
<feature type="transmembrane region" description="Helical" evidence="25">
    <location>
        <begin position="263"/>
        <end position="284"/>
    </location>
</feature>
<evidence type="ECO:0000256" key="1">
    <source>
        <dbReference type="ARBA" id="ARBA00004155"/>
    </source>
</evidence>
<evidence type="ECO:0000256" key="8">
    <source>
        <dbReference type="ARBA" id="ARBA00044876"/>
    </source>
</evidence>
<evidence type="ECO:0000256" key="6">
    <source>
        <dbReference type="ARBA" id="ARBA00023136"/>
    </source>
</evidence>
<keyword evidence="27" id="KW-1185">Reference proteome</keyword>
<feature type="transmembrane region" description="Helical" evidence="25">
    <location>
        <begin position="134"/>
        <end position="156"/>
    </location>
</feature>
<comment type="catalytic activity">
    <reaction evidence="9">
        <text>L-histidyl-glycine(out) = L-histidyl-glycine(in)</text>
        <dbReference type="Rhea" id="RHEA:79395"/>
        <dbReference type="ChEBI" id="CHEBI:229957"/>
    </reaction>
</comment>
<comment type="catalytic activity">
    <reaction evidence="15">
        <text>L-arginyl-L-alpha-amino acid(out) = L-arginyl-L-alpha-amino acid(in)</text>
        <dbReference type="Rhea" id="RHEA:79371"/>
        <dbReference type="ChEBI" id="CHEBI:84315"/>
    </reaction>
</comment>
<dbReference type="SUPFAM" id="SSF103473">
    <property type="entry name" value="MFS general substrate transporter"/>
    <property type="match status" value="1"/>
</dbReference>
<comment type="catalytic activity">
    <reaction evidence="20">
        <text>L-lysyl-glycine(out) = L-lysyl-glycine(in)</text>
        <dbReference type="Rhea" id="RHEA:79407"/>
        <dbReference type="ChEBI" id="CHEBI:191202"/>
    </reaction>
</comment>
<feature type="transmembrane region" description="Helical" evidence="25">
    <location>
        <begin position="404"/>
        <end position="427"/>
    </location>
</feature>
<comment type="subunit">
    <text evidence="24">Homodimer. Interacts with lysosomal protein GLMP (via lumenal domain); the interaction starts while both proteins are still in the endoplasmic reticulum and is required for stabilization of MFSD1 in lysosomes but has no direct effect on its targeting to lysosomes or transporter activity.</text>
</comment>
<dbReference type="InterPro" id="IPR052187">
    <property type="entry name" value="MFSD1"/>
</dbReference>
<evidence type="ECO:0000256" key="10">
    <source>
        <dbReference type="ARBA" id="ARBA00044881"/>
    </source>
</evidence>
<keyword evidence="3" id="KW-0813">Transport</keyword>
<comment type="catalytic activity">
    <reaction evidence="10">
        <text>L-alpha-aminoacyl-L-arginine(out) = L-alpha-aminoacyl-L-arginine(in)</text>
        <dbReference type="Rhea" id="RHEA:79367"/>
        <dbReference type="ChEBI" id="CHEBI:229968"/>
    </reaction>
</comment>
<evidence type="ECO:0000256" key="2">
    <source>
        <dbReference type="ARBA" id="ARBA00008335"/>
    </source>
</evidence>
<keyword evidence="4 25" id="KW-0812">Transmembrane</keyword>
<feature type="transmembrane region" description="Helical" evidence="25">
    <location>
        <begin position="101"/>
        <end position="122"/>
    </location>
</feature>
<comment type="catalytic activity">
    <reaction evidence="16">
        <text>L-lysyl-L-lysine(out) = L-lysyl-L-lysine(in)</text>
        <dbReference type="Rhea" id="RHEA:79403"/>
        <dbReference type="ChEBI" id="CHEBI:229956"/>
    </reaction>
</comment>
<evidence type="ECO:0000313" key="27">
    <source>
        <dbReference type="Proteomes" id="UP001610335"/>
    </source>
</evidence>
<organism evidence="26 27">
    <name type="scientific">Aspergillus cavernicola</name>
    <dbReference type="NCBI Taxonomy" id="176166"/>
    <lineage>
        <taxon>Eukaryota</taxon>
        <taxon>Fungi</taxon>
        <taxon>Dikarya</taxon>
        <taxon>Ascomycota</taxon>
        <taxon>Pezizomycotina</taxon>
        <taxon>Eurotiomycetes</taxon>
        <taxon>Eurotiomycetidae</taxon>
        <taxon>Eurotiales</taxon>
        <taxon>Aspergillaceae</taxon>
        <taxon>Aspergillus</taxon>
        <taxon>Aspergillus subgen. Nidulantes</taxon>
    </lineage>
</organism>
<comment type="subcellular location">
    <subcellularLocation>
        <location evidence="1">Lysosome membrane</location>
        <topology evidence="1">Multi-pass membrane protein</topology>
    </subcellularLocation>
</comment>
<evidence type="ECO:0000256" key="14">
    <source>
        <dbReference type="ARBA" id="ARBA00044898"/>
    </source>
</evidence>
<keyword evidence="6 25" id="KW-0472">Membrane</keyword>
<evidence type="ECO:0000256" key="4">
    <source>
        <dbReference type="ARBA" id="ARBA00022692"/>
    </source>
</evidence>
<evidence type="ECO:0000256" key="11">
    <source>
        <dbReference type="ARBA" id="ARBA00044884"/>
    </source>
</evidence>
<dbReference type="InterPro" id="IPR036259">
    <property type="entry name" value="MFS_trans_sf"/>
</dbReference>
<gene>
    <name evidence="26" type="ORF">BDW59DRAFT_177458</name>
</gene>
<comment type="catalytic activity">
    <reaction evidence="19">
        <text>L-alanyl-L-lysine(out) = L-alanyl-L-lysine(in)</text>
        <dbReference type="Rhea" id="RHEA:79415"/>
        <dbReference type="ChEBI" id="CHEBI:192470"/>
    </reaction>
</comment>
<comment type="catalytic activity">
    <reaction evidence="17">
        <text>L-arginyl-glycine(out) = L-arginyl-glycine(in)</text>
        <dbReference type="Rhea" id="RHEA:79391"/>
        <dbReference type="ChEBI" id="CHEBI:229955"/>
    </reaction>
</comment>
<comment type="catalytic activity">
    <reaction evidence="18">
        <text>L-histidyl-L-alpha-amino acid(out) = L-histidyl-L-alpha-amino acid(in)</text>
        <dbReference type="Rhea" id="RHEA:79379"/>
        <dbReference type="ChEBI" id="CHEBI:229964"/>
    </reaction>
</comment>
<feature type="transmembrane region" description="Helical" evidence="25">
    <location>
        <begin position="168"/>
        <end position="190"/>
    </location>
</feature>
<comment type="catalytic activity">
    <reaction evidence="11">
        <text>L-alpha-aminoacyl-L-histidine(out) = L-alpha-aminoacyl-L-histidine(in)</text>
        <dbReference type="Rhea" id="RHEA:79375"/>
        <dbReference type="ChEBI" id="CHEBI:229967"/>
    </reaction>
</comment>
<dbReference type="Proteomes" id="UP001610335">
    <property type="component" value="Unassembled WGS sequence"/>
</dbReference>
<evidence type="ECO:0000256" key="24">
    <source>
        <dbReference type="ARBA" id="ARBA00046376"/>
    </source>
</evidence>
<feature type="transmembrane region" description="Helical" evidence="25">
    <location>
        <begin position="41"/>
        <end position="63"/>
    </location>
</feature>
<comment type="function">
    <text evidence="23">Lysosomal dipeptide uniporter that selectively exports lysine, arginine or histidine-containing dipeptides with a net positive charge from the lysosome lumen into the cytosol. Could play a role in a specific type of protein O-glycosylation indirectly regulating macrophages migration and tissue invasion. Also essential for liver homeostasis.</text>
</comment>
<evidence type="ECO:0000256" key="20">
    <source>
        <dbReference type="ARBA" id="ARBA00044924"/>
    </source>
</evidence>
<dbReference type="Gene3D" id="1.20.1250.20">
    <property type="entry name" value="MFS general substrate transporter like domains"/>
    <property type="match status" value="1"/>
</dbReference>
<comment type="catalytic activity">
    <reaction evidence="12">
        <text>L-lysyl-L-alpha-amino acid(out) = L-lysyl-L-alpha-amino acid(in)</text>
        <dbReference type="Rhea" id="RHEA:79387"/>
        <dbReference type="ChEBI" id="CHEBI:229965"/>
    </reaction>
</comment>
<name>A0ABR4HKR6_9EURO</name>
<comment type="similarity">
    <text evidence="2">Belongs to the major facilitator superfamily.</text>
</comment>
<reference evidence="26 27" key="1">
    <citation type="submission" date="2024-07" db="EMBL/GenBank/DDBJ databases">
        <title>Section-level genome sequencing and comparative genomics of Aspergillus sections Usti and Cavernicolus.</title>
        <authorList>
            <consortium name="Lawrence Berkeley National Laboratory"/>
            <person name="Nybo J.L."/>
            <person name="Vesth T.C."/>
            <person name="Theobald S."/>
            <person name="Frisvad J.C."/>
            <person name="Larsen T.O."/>
            <person name="Kjaerboelling I."/>
            <person name="Rothschild-Mancinelli K."/>
            <person name="Lyhne E.K."/>
            <person name="Kogle M.E."/>
            <person name="Barry K."/>
            <person name="Clum A."/>
            <person name="Na H."/>
            <person name="Ledsgaard L."/>
            <person name="Lin J."/>
            <person name="Lipzen A."/>
            <person name="Kuo A."/>
            <person name="Riley R."/>
            <person name="Mondo S."/>
            <person name="LaButti K."/>
            <person name="Haridas S."/>
            <person name="Pangalinan J."/>
            <person name="Salamov A.A."/>
            <person name="Simmons B.A."/>
            <person name="Magnuson J.K."/>
            <person name="Chen J."/>
            <person name="Drula E."/>
            <person name="Henrissat B."/>
            <person name="Wiebenga A."/>
            <person name="Lubbers R.J."/>
            <person name="Gomes A.C."/>
            <person name="Makela M.R."/>
            <person name="Stajich J."/>
            <person name="Grigoriev I.V."/>
            <person name="Mortensen U.H."/>
            <person name="De vries R.P."/>
            <person name="Baker S.E."/>
            <person name="Andersen M.R."/>
        </authorList>
    </citation>
    <scope>NUCLEOTIDE SEQUENCE [LARGE SCALE GENOMIC DNA]</scope>
    <source>
        <strain evidence="26 27">CBS 600.67</strain>
    </source>
</reference>
<evidence type="ECO:0000256" key="9">
    <source>
        <dbReference type="ARBA" id="ARBA00044878"/>
    </source>
</evidence>
<accession>A0ABR4HKR6</accession>
<feature type="transmembrane region" description="Helical" evidence="25">
    <location>
        <begin position="75"/>
        <end position="95"/>
    </location>
</feature>
<evidence type="ECO:0000256" key="22">
    <source>
        <dbReference type="ARBA" id="ARBA00045018"/>
    </source>
</evidence>
<evidence type="ECO:0000256" key="12">
    <source>
        <dbReference type="ARBA" id="ARBA00044891"/>
    </source>
</evidence>
<feature type="transmembrane region" description="Helical" evidence="25">
    <location>
        <begin position="225"/>
        <end position="243"/>
    </location>
</feature>
<comment type="catalytic activity">
    <reaction evidence="14">
        <text>L-aspartyl-L-lysine(out) = L-aspartyl-L-lysine(in)</text>
        <dbReference type="Rhea" id="RHEA:79411"/>
        <dbReference type="ChEBI" id="CHEBI:229953"/>
    </reaction>
</comment>
<evidence type="ECO:0000256" key="25">
    <source>
        <dbReference type="SAM" id="Phobius"/>
    </source>
</evidence>
<keyword evidence="7" id="KW-0458">Lysosome</keyword>
<evidence type="ECO:0000256" key="5">
    <source>
        <dbReference type="ARBA" id="ARBA00022989"/>
    </source>
</evidence>
<comment type="catalytic activity">
    <reaction evidence="13">
        <text>L-alpha-aminoacyl-L-lysine(out) = L-alpha-aminoacyl-L-lysine(in)</text>
        <dbReference type="Rhea" id="RHEA:79383"/>
        <dbReference type="ChEBI" id="CHEBI:229966"/>
    </reaction>
</comment>
<comment type="catalytic activity">
    <reaction evidence="8">
        <text>L-lysyl-L-alanine(out) = L-lysyl-L-alanine(in)</text>
        <dbReference type="Rhea" id="RHEA:79399"/>
        <dbReference type="ChEBI" id="CHEBI:229954"/>
    </reaction>
</comment>
<dbReference type="EMBL" id="JBFXLS010000105">
    <property type="protein sequence ID" value="KAL2816064.1"/>
    <property type="molecule type" value="Genomic_DNA"/>
</dbReference>
<evidence type="ECO:0000256" key="18">
    <source>
        <dbReference type="ARBA" id="ARBA00044912"/>
    </source>
</evidence>
<feature type="transmembrane region" description="Helical" evidence="25">
    <location>
        <begin position="296"/>
        <end position="314"/>
    </location>
</feature>
<feature type="transmembrane region" description="Helical" evidence="25">
    <location>
        <begin position="439"/>
        <end position="458"/>
    </location>
</feature>
<dbReference type="InterPro" id="IPR011701">
    <property type="entry name" value="MFS"/>
</dbReference>
<feature type="transmembrane region" description="Helical" evidence="25">
    <location>
        <begin position="7"/>
        <end position="29"/>
    </location>
</feature>
<evidence type="ECO:0000256" key="7">
    <source>
        <dbReference type="ARBA" id="ARBA00023228"/>
    </source>
</evidence>
<evidence type="ECO:0000256" key="16">
    <source>
        <dbReference type="ARBA" id="ARBA00044900"/>
    </source>
</evidence>
<proteinExistence type="inferred from homology"/>
<evidence type="ECO:0000313" key="26">
    <source>
        <dbReference type="EMBL" id="KAL2816064.1"/>
    </source>
</evidence>
<evidence type="ECO:0000256" key="15">
    <source>
        <dbReference type="ARBA" id="ARBA00044899"/>
    </source>
</evidence>
<evidence type="ECO:0000256" key="3">
    <source>
        <dbReference type="ARBA" id="ARBA00022448"/>
    </source>
</evidence>
<feature type="transmembrane region" description="Helical" evidence="25">
    <location>
        <begin position="320"/>
        <end position="341"/>
    </location>
</feature>
<comment type="caution">
    <text evidence="26">The sequence shown here is derived from an EMBL/GenBank/DDBJ whole genome shotgun (WGS) entry which is preliminary data.</text>
</comment>
<evidence type="ECO:0000256" key="23">
    <source>
        <dbReference type="ARBA" id="ARBA00045709"/>
    </source>
</evidence>
<evidence type="ECO:0000256" key="13">
    <source>
        <dbReference type="ARBA" id="ARBA00044893"/>
    </source>
</evidence>
<protein>
    <recommendedName>
        <fullName evidence="21">Lysosomal dipeptide transporter MFSD1</fullName>
    </recommendedName>
    <alternativeName>
        <fullName evidence="22">Major facilitator superfamily domain-containing protein 1</fullName>
    </alternativeName>
</protein>
<evidence type="ECO:0000256" key="17">
    <source>
        <dbReference type="ARBA" id="ARBA00044903"/>
    </source>
</evidence>
<evidence type="ECO:0000256" key="19">
    <source>
        <dbReference type="ARBA" id="ARBA00044919"/>
    </source>
</evidence>
<dbReference type="PANTHER" id="PTHR23512">
    <property type="entry name" value="MAJOR FACILITATOR SUPERFAMILY DOMAIN-CONTAINING PROTEIN 1"/>
    <property type="match status" value="1"/>
</dbReference>
<dbReference type="PANTHER" id="PTHR23512:SF3">
    <property type="entry name" value="MAJOR FACILITATOR SUPERFAMILY DOMAIN-CONTAINING PROTEIN 1"/>
    <property type="match status" value="1"/>
</dbReference>
<evidence type="ECO:0000256" key="21">
    <source>
        <dbReference type="ARBA" id="ARBA00044985"/>
    </source>
</evidence>
<dbReference type="Pfam" id="PF07690">
    <property type="entry name" value="MFS_1"/>
    <property type="match status" value="1"/>
</dbReference>
<keyword evidence="5 25" id="KW-1133">Transmembrane helix</keyword>